<protein>
    <recommendedName>
        <fullName evidence="2">site-specific DNA-methyltransferase (adenine-specific)</fullName>
        <ecNumber evidence="2">2.1.1.72</ecNumber>
    </recommendedName>
</protein>
<evidence type="ECO:0000256" key="4">
    <source>
        <dbReference type="ARBA" id="ARBA00022679"/>
    </source>
</evidence>
<sequence length="672" mass="76214">MSYEQMTRSDLIRLLEQHDQARSEAGKDGIVMSYTGRTAPWQIIRQVKPKMTKINQRVSVGLPSEQAENLIMEGENLSAMVTLYKYRGQVDLVLTDPPYNTGEDFRYNDKWDQDPNDPDLGDLVPKEDGSRHSKWLRFMTPRLWMMREMLKPGGVIAICIDHRELYRLGMLMDEIFREENRIGIINWQKAYSPKSDTGGKKGGVSTATEYVLVYAKDGDKAKTGLLDRTDEMNARYTNNDNDPEGDWASDNPSGPGASSHKKMVYAIQSPFTGELHYPPSGACWRSDKKDMKAWLQAWGSTYEEKWIDDENEFIDEKTNKVVKVKALVLKGAEFKDGVFQGPNEIVKSSQLKAEKIRDSDPWPRLIFTGNGYGGPRLKRYLKNIRKGKVPLSYWADEDYETPFSLGAQSWDHEESGHSQAGISELTAVVGKGHDFKTVKPLKLMSKIIQIWCKPGGIVLDPFAGSGTTGHAVLEVNKATNTDRRFIMIEQGNDEKGDLYAKTLTADRIRRVISGNWQTGSREPLGGGFQFAQLKRQQVDASAVVALQREEMIDLLLSSHWDKSDRAKNSLSRVSDDKVKHLFAINNRQEGFFLIWEGADQPSILNREVFKEVVAEAKAHQLFERYHVYAALAPYTGRTVEFYKIPDKVLEHIGFNSRADAYNNDMEVEVEQG</sequence>
<feature type="region of interest" description="Disordered" evidence="7">
    <location>
        <begin position="234"/>
        <end position="260"/>
    </location>
</feature>
<dbReference type="GO" id="GO:0032259">
    <property type="term" value="P:methylation"/>
    <property type="evidence" value="ECO:0007669"/>
    <property type="project" value="UniProtKB-KW"/>
</dbReference>
<gene>
    <name evidence="9" type="ORF">PLUA15_190105</name>
</gene>
<comment type="catalytic activity">
    <reaction evidence="6">
        <text>a 2'-deoxyadenosine in DNA + S-adenosyl-L-methionine = an N(6)-methyl-2'-deoxyadenosine in DNA + S-adenosyl-L-homocysteine + H(+)</text>
        <dbReference type="Rhea" id="RHEA:15197"/>
        <dbReference type="Rhea" id="RHEA-COMP:12418"/>
        <dbReference type="Rhea" id="RHEA-COMP:12419"/>
        <dbReference type="ChEBI" id="CHEBI:15378"/>
        <dbReference type="ChEBI" id="CHEBI:57856"/>
        <dbReference type="ChEBI" id="CHEBI:59789"/>
        <dbReference type="ChEBI" id="CHEBI:90615"/>
        <dbReference type="ChEBI" id="CHEBI:90616"/>
        <dbReference type="EC" id="2.1.1.72"/>
    </reaction>
</comment>
<evidence type="ECO:0000256" key="6">
    <source>
        <dbReference type="ARBA" id="ARBA00047942"/>
    </source>
</evidence>
<dbReference type="EMBL" id="OBKZ01000011">
    <property type="protein sequence ID" value="SOB51078.1"/>
    <property type="molecule type" value="Genomic_DNA"/>
</dbReference>
<evidence type="ECO:0000256" key="5">
    <source>
        <dbReference type="ARBA" id="ARBA00022691"/>
    </source>
</evidence>
<proteinExistence type="inferred from homology"/>
<reference evidence="9 10" key="1">
    <citation type="submission" date="2017-08" db="EMBL/GenBank/DDBJ databases">
        <authorList>
            <person name="Chaillou S."/>
        </authorList>
    </citation>
    <scope>NUCLEOTIDE SEQUENCE [LARGE SCALE GENOMIC DNA]</scope>
    <source>
        <strain evidence="9 10">MFPA15A1205</strain>
    </source>
</reference>
<dbReference type="EC" id="2.1.1.72" evidence="2"/>
<comment type="similarity">
    <text evidence="1">Belongs to the N(4)/N(6)-methyltransferase family.</text>
</comment>
<evidence type="ECO:0000313" key="9">
    <source>
        <dbReference type="EMBL" id="SOB51078.1"/>
    </source>
</evidence>
<dbReference type="GO" id="GO:0009007">
    <property type="term" value="F:site-specific DNA-methyltransferase (adenine-specific) activity"/>
    <property type="evidence" value="ECO:0007669"/>
    <property type="project" value="UniProtKB-EC"/>
</dbReference>
<evidence type="ECO:0000256" key="1">
    <source>
        <dbReference type="ARBA" id="ARBA00006594"/>
    </source>
</evidence>
<dbReference type="RefSeq" id="WP_097191574.1">
    <property type="nucleotide sequence ID" value="NZ_OBKZ01000011.1"/>
</dbReference>
<evidence type="ECO:0000256" key="7">
    <source>
        <dbReference type="SAM" id="MobiDB-lite"/>
    </source>
</evidence>
<dbReference type="GO" id="GO:0008170">
    <property type="term" value="F:N-methyltransferase activity"/>
    <property type="evidence" value="ECO:0007669"/>
    <property type="project" value="InterPro"/>
</dbReference>
<evidence type="ECO:0000259" key="8">
    <source>
        <dbReference type="Pfam" id="PF01555"/>
    </source>
</evidence>
<accession>A0AAX2H4C4</accession>
<evidence type="ECO:0000256" key="2">
    <source>
        <dbReference type="ARBA" id="ARBA00011900"/>
    </source>
</evidence>
<dbReference type="InterPro" id="IPR002295">
    <property type="entry name" value="N4/N6-MTase_EcoPI_Mod-like"/>
</dbReference>
<keyword evidence="4" id="KW-0808">Transferase</keyword>
<dbReference type="Pfam" id="PF01555">
    <property type="entry name" value="N6_N4_Mtase"/>
    <property type="match status" value="1"/>
</dbReference>
<dbReference type="InterPro" id="IPR002941">
    <property type="entry name" value="DNA_methylase_N4/N6"/>
</dbReference>
<evidence type="ECO:0000313" key="10">
    <source>
        <dbReference type="Proteomes" id="UP000219564"/>
    </source>
</evidence>
<dbReference type="GO" id="GO:0003677">
    <property type="term" value="F:DNA binding"/>
    <property type="evidence" value="ECO:0007669"/>
    <property type="project" value="InterPro"/>
</dbReference>
<organism evidence="9 10">
    <name type="scientific">Pseudomonas lundensis</name>
    <dbReference type="NCBI Taxonomy" id="86185"/>
    <lineage>
        <taxon>Bacteria</taxon>
        <taxon>Pseudomonadati</taxon>
        <taxon>Pseudomonadota</taxon>
        <taxon>Gammaproteobacteria</taxon>
        <taxon>Pseudomonadales</taxon>
        <taxon>Pseudomonadaceae</taxon>
        <taxon>Pseudomonas</taxon>
    </lineage>
</organism>
<dbReference type="REBASE" id="265923">
    <property type="entry name" value="M.Plu1205ORF190105P"/>
</dbReference>
<dbReference type="Proteomes" id="UP000219564">
    <property type="component" value="Unassembled WGS sequence"/>
</dbReference>
<dbReference type="AlphaFoldDB" id="A0AAX2H4C4"/>
<dbReference type="InterPro" id="IPR029063">
    <property type="entry name" value="SAM-dependent_MTases_sf"/>
</dbReference>
<dbReference type="Gene3D" id="3.40.50.150">
    <property type="entry name" value="Vaccinia Virus protein VP39"/>
    <property type="match status" value="1"/>
</dbReference>
<dbReference type="SUPFAM" id="SSF53335">
    <property type="entry name" value="S-adenosyl-L-methionine-dependent methyltransferases"/>
    <property type="match status" value="1"/>
</dbReference>
<keyword evidence="3 9" id="KW-0489">Methyltransferase</keyword>
<feature type="domain" description="DNA methylase N-4/N-6" evidence="8">
    <location>
        <begin position="90"/>
        <end position="492"/>
    </location>
</feature>
<name>A0AAX2H4C4_9PSED</name>
<evidence type="ECO:0000256" key="3">
    <source>
        <dbReference type="ARBA" id="ARBA00022603"/>
    </source>
</evidence>
<dbReference type="PROSITE" id="PS00092">
    <property type="entry name" value="N6_MTASE"/>
    <property type="match status" value="1"/>
</dbReference>
<comment type="caution">
    <text evidence="9">The sequence shown here is derived from an EMBL/GenBank/DDBJ whole genome shotgun (WGS) entry which is preliminary data.</text>
</comment>
<keyword evidence="5" id="KW-0949">S-adenosyl-L-methionine</keyword>
<dbReference type="InterPro" id="IPR002052">
    <property type="entry name" value="DNA_methylase_N6_adenine_CS"/>
</dbReference>
<dbReference type="PRINTS" id="PR00506">
    <property type="entry name" value="D21N6MTFRASE"/>
</dbReference>